<gene>
    <name evidence="1" type="ORF">Gohar_025634</name>
</gene>
<accession>A0A7J9I6X2</accession>
<dbReference type="AlphaFoldDB" id="A0A7J9I6X2"/>
<dbReference type="Proteomes" id="UP000593560">
    <property type="component" value="Unassembled WGS sequence"/>
</dbReference>
<protein>
    <recommendedName>
        <fullName evidence="3">RNase H type-1 domain-containing protein</fullName>
    </recommendedName>
</protein>
<evidence type="ECO:0000313" key="1">
    <source>
        <dbReference type="EMBL" id="MBA0817871.1"/>
    </source>
</evidence>
<dbReference type="OrthoDB" id="994545at2759"/>
<comment type="caution">
    <text evidence="1">The sequence shown here is derived from an EMBL/GenBank/DDBJ whole genome shotgun (WGS) entry which is preliminary data.</text>
</comment>
<reference evidence="1 2" key="1">
    <citation type="journal article" date="2019" name="Genome Biol. Evol.">
        <title>Insights into the evolution of the New World diploid cottons (Gossypium, subgenus Houzingenia) based on genome sequencing.</title>
        <authorList>
            <person name="Grover C.E."/>
            <person name="Arick M.A. 2nd"/>
            <person name="Thrash A."/>
            <person name="Conover J.L."/>
            <person name="Sanders W.S."/>
            <person name="Peterson D.G."/>
            <person name="Frelichowski J.E."/>
            <person name="Scheffler J.A."/>
            <person name="Scheffler B.E."/>
            <person name="Wendel J.F."/>
        </authorList>
    </citation>
    <scope>NUCLEOTIDE SEQUENCE [LARGE SCALE GENOMIC DNA]</scope>
    <source>
        <strain evidence="1">0</strain>
        <tissue evidence="1">Leaf</tissue>
    </source>
</reference>
<evidence type="ECO:0008006" key="3">
    <source>
        <dbReference type="Google" id="ProtNLM"/>
    </source>
</evidence>
<proteinExistence type="predicted"/>
<keyword evidence="2" id="KW-1185">Reference proteome</keyword>
<dbReference type="EMBL" id="JABFAD010130206">
    <property type="protein sequence ID" value="MBA0817871.1"/>
    <property type="molecule type" value="Genomic_DNA"/>
</dbReference>
<sequence length="48" mass="5705">MVVKSILVGKIVVNRMTKLRLVDQLLKHNWNLRVQHIPRDHNKVVDHI</sequence>
<evidence type="ECO:0000313" key="2">
    <source>
        <dbReference type="Proteomes" id="UP000593560"/>
    </source>
</evidence>
<feature type="non-terminal residue" evidence="1">
    <location>
        <position position="48"/>
    </location>
</feature>
<name>A0A7J9I6X2_9ROSI</name>
<organism evidence="1 2">
    <name type="scientific">Gossypium harknessii</name>
    <dbReference type="NCBI Taxonomy" id="34285"/>
    <lineage>
        <taxon>Eukaryota</taxon>
        <taxon>Viridiplantae</taxon>
        <taxon>Streptophyta</taxon>
        <taxon>Embryophyta</taxon>
        <taxon>Tracheophyta</taxon>
        <taxon>Spermatophyta</taxon>
        <taxon>Magnoliopsida</taxon>
        <taxon>eudicotyledons</taxon>
        <taxon>Gunneridae</taxon>
        <taxon>Pentapetalae</taxon>
        <taxon>rosids</taxon>
        <taxon>malvids</taxon>
        <taxon>Malvales</taxon>
        <taxon>Malvaceae</taxon>
        <taxon>Malvoideae</taxon>
        <taxon>Gossypium</taxon>
    </lineage>
</organism>